<name>A0A9P0DEV5_PHACE</name>
<dbReference type="Proteomes" id="UP001153737">
    <property type="component" value="Chromosome 11"/>
</dbReference>
<dbReference type="OrthoDB" id="414826at2759"/>
<protein>
    <recommendedName>
        <fullName evidence="6">Ig-like domain-containing protein</fullName>
    </recommendedName>
</protein>
<accession>A0A9P0DEV5</accession>
<sequence>MMFLSVLLITITTLDQFQCIRLIDDIDNEVSGDPTVNIAYNSWLKITQAPSHVVTKKVGAHLELHCEAMGSPPPTIEWYKRNRKITENESFEPYTVPPGTAIATVQSRLVINHLLPRHQDVYRCVAQGGARVATAASKVVVANKEGREMNLTQLLTAKILGAHHLPRVTLWASTYLDVIGNDVLLPCKFVGNPKPYVIWSDPNGTVIENDERYSISQEGELRIRSIAWSDHGPYTCSLENSVGVDSVETFLYPMEKPSK</sequence>
<dbReference type="Pfam" id="PF07679">
    <property type="entry name" value="I-set"/>
    <property type="match status" value="1"/>
</dbReference>
<keyword evidence="4" id="KW-0393">Immunoglobulin domain</keyword>
<dbReference type="InterPro" id="IPR003598">
    <property type="entry name" value="Ig_sub2"/>
</dbReference>
<dbReference type="EMBL" id="OU896717">
    <property type="protein sequence ID" value="CAH1118711.1"/>
    <property type="molecule type" value="Genomic_DNA"/>
</dbReference>
<dbReference type="SUPFAM" id="SSF48726">
    <property type="entry name" value="Immunoglobulin"/>
    <property type="match status" value="2"/>
</dbReference>
<dbReference type="SMART" id="SM00408">
    <property type="entry name" value="IGc2"/>
    <property type="match status" value="2"/>
</dbReference>
<gene>
    <name evidence="7" type="ORF">PHAECO_LOCUS2427</name>
</gene>
<dbReference type="FunFam" id="2.60.40.10:FF:000032">
    <property type="entry name" value="palladin isoform X1"/>
    <property type="match status" value="1"/>
</dbReference>
<dbReference type="PANTHER" id="PTHR12231:SF253">
    <property type="entry name" value="DPR-INTERACTING PROTEIN ETA, ISOFORM B-RELATED"/>
    <property type="match status" value="1"/>
</dbReference>
<dbReference type="Gene3D" id="2.60.40.10">
    <property type="entry name" value="Immunoglobulins"/>
    <property type="match status" value="2"/>
</dbReference>
<evidence type="ECO:0000256" key="1">
    <source>
        <dbReference type="ARBA" id="ARBA00022729"/>
    </source>
</evidence>
<dbReference type="CDD" id="cd00096">
    <property type="entry name" value="Ig"/>
    <property type="match status" value="1"/>
</dbReference>
<proteinExistence type="predicted"/>
<dbReference type="InterPro" id="IPR051170">
    <property type="entry name" value="Neural/epithelial_adhesion"/>
</dbReference>
<feature type="domain" description="Ig-like" evidence="6">
    <location>
        <begin position="34"/>
        <end position="141"/>
    </location>
</feature>
<evidence type="ECO:0000256" key="2">
    <source>
        <dbReference type="ARBA" id="ARBA00022737"/>
    </source>
</evidence>
<reference evidence="7" key="1">
    <citation type="submission" date="2022-01" db="EMBL/GenBank/DDBJ databases">
        <authorList>
            <person name="King R."/>
        </authorList>
    </citation>
    <scope>NUCLEOTIDE SEQUENCE</scope>
</reference>
<keyword evidence="3" id="KW-1015">Disulfide bond</keyword>
<evidence type="ECO:0000256" key="5">
    <source>
        <dbReference type="SAM" id="SignalP"/>
    </source>
</evidence>
<dbReference type="PANTHER" id="PTHR12231">
    <property type="entry name" value="CTX-RELATED TYPE I TRANSMEMBRANE PROTEIN"/>
    <property type="match status" value="1"/>
</dbReference>
<dbReference type="InterPro" id="IPR013098">
    <property type="entry name" value="Ig_I-set"/>
</dbReference>
<feature type="signal peptide" evidence="5">
    <location>
        <begin position="1"/>
        <end position="16"/>
    </location>
</feature>
<reference evidence="7" key="2">
    <citation type="submission" date="2022-10" db="EMBL/GenBank/DDBJ databases">
        <authorList>
            <consortium name="ENA_rothamsted_submissions"/>
            <consortium name="culmorum"/>
            <person name="King R."/>
        </authorList>
    </citation>
    <scope>NUCLEOTIDE SEQUENCE</scope>
</reference>
<evidence type="ECO:0000259" key="6">
    <source>
        <dbReference type="PROSITE" id="PS50835"/>
    </source>
</evidence>
<feature type="chain" id="PRO_5040106040" description="Ig-like domain-containing protein" evidence="5">
    <location>
        <begin position="17"/>
        <end position="259"/>
    </location>
</feature>
<dbReference type="Pfam" id="PF13927">
    <property type="entry name" value="Ig_3"/>
    <property type="match status" value="1"/>
</dbReference>
<keyword evidence="2" id="KW-0677">Repeat</keyword>
<dbReference type="InterPro" id="IPR007110">
    <property type="entry name" value="Ig-like_dom"/>
</dbReference>
<dbReference type="SMART" id="SM00409">
    <property type="entry name" value="IG"/>
    <property type="match status" value="2"/>
</dbReference>
<feature type="domain" description="Ig-like" evidence="6">
    <location>
        <begin position="166"/>
        <end position="252"/>
    </location>
</feature>
<dbReference type="AlphaFoldDB" id="A0A9P0DEV5"/>
<evidence type="ECO:0000256" key="3">
    <source>
        <dbReference type="ARBA" id="ARBA00023157"/>
    </source>
</evidence>
<dbReference type="InterPro" id="IPR013783">
    <property type="entry name" value="Ig-like_fold"/>
</dbReference>
<dbReference type="InterPro" id="IPR036179">
    <property type="entry name" value="Ig-like_dom_sf"/>
</dbReference>
<evidence type="ECO:0000313" key="7">
    <source>
        <dbReference type="EMBL" id="CAH1118711.1"/>
    </source>
</evidence>
<evidence type="ECO:0000313" key="8">
    <source>
        <dbReference type="Proteomes" id="UP001153737"/>
    </source>
</evidence>
<dbReference type="PROSITE" id="PS50835">
    <property type="entry name" value="IG_LIKE"/>
    <property type="match status" value="2"/>
</dbReference>
<evidence type="ECO:0000256" key="4">
    <source>
        <dbReference type="ARBA" id="ARBA00023319"/>
    </source>
</evidence>
<dbReference type="GO" id="GO:0043005">
    <property type="term" value="C:neuron projection"/>
    <property type="evidence" value="ECO:0007669"/>
    <property type="project" value="TreeGrafter"/>
</dbReference>
<dbReference type="InterPro" id="IPR003599">
    <property type="entry name" value="Ig_sub"/>
</dbReference>
<keyword evidence="1 5" id="KW-0732">Signal</keyword>
<organism evidence="7 8">
    <name type="scientific">Phaedon cochleariae</name>
    <name type="common">Mustard beetle</name>
    <dbReference type="NCBI Taxonomy" id="80249"/>
    <lineage>
        <taxon>Eukaryota</taxon>
        <taxon>Metazoa</taxon>
        <taxon>Ecdysozoa</taxon>
        <taxon>Arthropoda</taxon>
        <taxon>Hexapoda</taxon>
        <taxon>Insecta</taxon>
        <taxon>Pterygota</taxon>
        <taxon>Neoptera</taxon>
        <taxon>Endopterygota</taxon>
        <taxon>Coleoptera</taxon>
        <taxon>Polyphaga</taxon>
        <taxon>Cucujiformia</taxon>
        <taxon>Chrysomeloidea</taxon>
        <taxon>Chrysomelidae</taxon>
        <taxon>Chrysomelinae</taxon>
        <taxon>Chrysomelini</taxon>
        <taxon>Phaedon</taxon>
    </lineage>
</organism>
<keyword evidence="8" id="KW-1185">Reference proteome</keyword>